<evidence type="ECO:0000259" key="4">
    <source>
        <dbReference type="PROSITE" id="PS51412"/>
    </source>
</evidence>
<gene>
    <name evidence="5" type="ordered locus">KNP414_04256</name>
</gene>
<dbReference type="EMBL" id="CP002869">
    <property type="protein sequence ID" value="AEI42788.1"/>
    <property type="molecule type" value="Genomic_DNA"/>
</dbReference>
<keyword evidence="3" id="KW-1015">Disulfide bond</keyword>
<dbReference type="SMART" id="SM00457">
    <property type="entry name" value="MACPF"/>
    <property type="match status" value="1"/>
</dbReference>
<dbReference type="KEGG" id="pms:KNP414_04256"/>
<dbReference type="PANTHER" id="PTHR45742">
    <property type="entry name" value="COMPLEMENT COMPONENT C6"/>
    <property type="match status" value="1"/>
</dbReference>
<dbReference type="Proteomes" id="UP000006620">
    <property type="component" value="Chromosome"/>
</dbReference>
<dbReference type="GO" id="GO:0005576">
    <property type="term" value="C:extracellular region"/>
    <property type="evidence" value="ECO:0007669"/>
    <property type="project" value="UniProtKB-SubCell"/>
</dbReference>
<protein>
    <recommendedName>
        <fullName evidence="4">MACPF domain-containing protein</fullName>
    </recommendedName>
</protein>
<accession>F8FHT1</accession>
<dbReference type="GO" id="GO:0005579">
    <property type="term" value="C:membrane attack complex"/>
    <property type="evidence" value="ECO:0007669"/>
    <property type="project" value="TreeGrafter"/>
</dbReference>
<keyword evidence="2" id="KW-0964">Secreted</keyword>
<dbReference type="GO" id="GO:0006956">
    <property type="term" value="P:complement activation"/>
    <property type="evidence" value="ECO:0007669"/>
    <property type="project" value="TreeGrafter"/>
</dbReference>
<evidence type="ECO:0000256" key="2">
    <source>
        <dbReference type="ARBA" id="ARBA00022525"/>
    </source>
</evidence>
<comment type="subcellular location">
    <subcellularLocation>
        <location evidence="1">Secreted</location>
    </subcellularLocation>
</comment>
<evidence type="ECO:0000256" key="3">
    <source>
        <dbReference type="ARBA" id="ARBA00023157"/>
    </source>
</evidence>
<evidence type="ECO:0000313" key="5">
    <source>
        <dbReference type="EMBL" id="AEI42788.1"/>
    </source>
</evidence>
<evidence type="ECO:0000256" key="1">
    <source>
        <dbReference type="ARBA" id="ARBA00004613"/>
    </source>
</evidence>
<dbReference type="PATRIC" id="fig|1036673.3.peg.3924"/>
<reference evidence="6" key="1">
    <citation type="submission" date="2011-06" db="EMBL/GenBank/DDBJ databases">
        <title>Complete genome sequence of Paenibacillus mucilaginosus KNP414.</title>
        <authorList>
            <person name="Wang J."/>
            <person name="Hu S."/>
            <person name="Hu X."/>
            <person name="Zhang B."/>
            <person name="Dong D."/>
            <person name="Zhang S."/>
            <person name="Zhao K."/>
            <person name="Wu D."/>
        </authorList>
    </citation>
    <scope>NUCLEOTIDE SEQUENCE [LARGE SCALE GENOMIC DNA]</scope>
    <source>
        <strain evidence="6">KNP414</strain>
    </source>
</reference>
<dbReference type="AlphaFoldDB" id="F8FHT1"/>
<proteinExistence type="predicted"/>
<dbReference type="HOGENOM" id="CLU_528779_0_0_9"/>
<name>F8FHT1_PAEMK</name>
<dbReference type="Pfam" id="PF01823">
    <property type="entry name" value="MACPF"/>
    <property type="match status" value="1"/>
</dbReference>
<feature type="domain" description="MACPF" evidence="4">
    <location>
        <begin position="1"/>
        <end position="320"/>
    </location>
</feature>
<organism evidence="5 6">
    <name type="scientific">Paenibacillus mucilaginosus (strain KNP414)</name>
    <dbReference type="NCBI Taxonomy" id="1036673"/>
    <lineage>
        <taxon>Bacteria</taxon>
        <taxon>Bacillati</taxon>
        <taxon>Bacillota</taxon>
        <taxon>Bacilli</taxon>
        <taxon>Bacillales</taxon>
        <taxon>Paenibacillaceae</taxon>
        <taxon>Paenibacillus</taxon>
    </lineage>
</organism>
<evidence type="ECO:0000313" key="6">
    <source>
        <dbReference type="Proteomes" id="UP000006620"/>
    </source>
</evidence>
<reference evidence="5 6" key="2">
    <citation type="journal article" date="2013" name="Genome Announc.">
        <title>Genome Sequence of Growth-Improving Paenibacillus mucilaginosus Strain KNP414.</title>
        <authorList>
            <person name="Lu J.J."/>
            <person name="Wang J.F."/>
            <person name="Hu X.F."/>
        </authorList>
    </citation>
    <scope>NUCLEOTIDE SEQUENCE [LARGE SCALE GENOMIC DNA]</scope>
    <source>
        <strain evidence="5 6">KNP414</strain>
    </source>
</reference>
<dbReference type="PANTHER" id="PTHR45742:SF8">
    <property type="entry name" value="FLOCCULATION PROTEIN FLO11"/>
    <property type="match status" value="1"/>
</dbReference>
<sequence>MKNLANLPVMSQANALAQGMNIYGTRDTSSFIKLLVTPSKAPNKTVTFLGKDYQIPSYVNLLENTETYYDAGAYNSREEVQNSLGAHVGISGKYGAFSGEMEADYSQAYHKNSQFDYAYRNFYTQVATLQYQYDPQYLSSEFLSRLSDLPYESDTDNLDIFSEFFNDFGVFFTSKVVLGGTLQFYISVDKQSQTSTNEISAMVKAQYEALFSSGSLDANIKISDAWKRYSTNSNSTLKATGGDPEKISRIVMIDTFEPSKETVEAFHEWVSSIASDPAIIDFSLEGIWQICGDKRQAVQSAWEKYSDIMHPRMTIRTSSQVIEYPIEIEPVTPSIYIGSQSFKPNDTPASPAGFQVLILSGSNISEVIFNKYYAIPPVQYWYLPSLEVWDDFVKDVQGKHDSSNNILILVTFGLDLGMTPSSDAIDVLRSAGAGSGLVKWVKGCSPPSQAPTPSWVSYPAMYSLTGIFGNGPDTGVEYLKYSGWDGVYSDLSLDLSIYFYRQTFSGNYTFGLGEL</sequence>
<dbReference type="InterPro" id="IPR020864">
    <property type="entry name" value="MACPF"/>
</dbReference>
<dbReference type="PROSITE" id="PS51412">
    <property type="entry name" value="MACPF_2"/>
    <property type="match status" value="1"/>
</dbReference>